<evidence type="ECO:0000259" key="1">
    <source>
        <dbReference type="SMART" id="SM00903"/>
    </source>
</evidence>
<feature type="domain" description="Flavin reductase like" evidence="1">
    <location>
        <begin position="19"/>
        <end position="173"/>
    </location>
</feature>
<dbReference type="AlphaFoldDB" id="A0A6C1KUM4"/>
<gene>
    <name evidence="2" type="ORF">FBQ73_02925</name>
</gene>
<reference evidence="2 3" key="1">
    <citation type="submission" date="2019-05" db="EMBL/GenBank/DDBJ databases">
        <authorList>
            <person name="Zhou X."/>
        </authorList>
    </citation>
    <scope>NUCLEOTIDE SEQUENCE [LARGE SCALE GENOMIC DNA]</scope>
    <source>
        <strain evidence="2 3">DSM 432</strain>
    </source>
</reference>
<dbReference type="RefSeq" id="WP_138398022.1">
    <property type="nucleotide sequence ID" value="NZ_JBAFVI010000012.1"/>
</dbReference>
<accession>A0A6C1KUM4</accession>
<dbReference type="InterPro" id="IPR002563">
    <property type="entry name" value="Flavin_Rdtase-like_dom"/>
</dbReference>
<name>A0A6C1KUM4_XANAU</name>
<dbReference type="PANTHER" id="PTHR43812:SF2">
    <property type="entry name" value="FLAVIN REDUCTASE LIKE DOMAIN-CONTAINING PROTEIN"/>
    <property type="match status" value="1"/>
</dbReference>
<protein>
    <submittedName>
        <fullName evidence="2">Flavin reductase family protein</fullName>
    </submittedName>
</protein>
<dbReference type="GO" id="GO:0016646">
    <property type="term" value="F:oxidoreductase activity, acting on the CH-NH group of donors, NAD or NADP as acceptor"/>
    <property type="evidence" value="ECO:0007669"/>
    <property type="project" value="UniProtKB-ARBA"/>
</dbReference>
<dbReference type="SUPFAM" id="SSF50475">
    <property type="entry name" value="FMN-binding split barrel"/>
    <property type="match status" value="1"/>
</dbReference>
<evidence type="ECO:0000313" key="2">
    <source>
        <dbReference type="EMBL" id="TLX44536.1"/>
    </source>
</evidence>
<dbReference type="Gene3D" id="2.30.110.10">
    <property type="entry name" value="Electron Transport, Fmn-binding Protein, Chain A"/>
    <property type="match status" value="1"/>
</dbReference>
<dbReference type="Proteomes" id="UP000305131">
    <property type="component" value="Unassembled WGS sequence"/>
</dbReference>
<sequence>MFYEPAKRNHGLPHAPLKAIVAPRPIGWISSLTPDGVANLAPYSFFNMISEVPALVMFSSQGAKDSLANIEATGEFVCNLATLDLVDKVNLTSSPVPRNVSEFDTAEIARAPSRLVKPPRVAAAPCALECVYVETFRPRGRNGVQADAYMIIGEVVGVYIDDAAIIDGRVDIAALKVIARCGYLDYAPVDRLIERERPPGGGMDMKARTPVA</sequence>
<dbReference type="GO" id="GO:0010181">
    <property type="term" value="F:FMN binding"/>
    <property type="evidence" value="ECO:0007669"/>
    <property type="project" value="InterPro"/>
</dbReference>
<dbReference type="GeneID" id="95772407"/>
<evidence type="ECO:0000313" key="3">
    <source>
        <dbReference type="Proteomes" id="UP000305131"/>
    </source>
</evidence>
<dbReference type="SMART" id="SM00903">
    <property type="entry name" value="Flavin_Reduct"/>
    <property type="match status" value="1"/>
</dbReference>
<dbReference type="PANTHER" id="PTHR43812">
    <property type="entry name" value="BLR2425 PROTEIN"/>
    <property type="match status" value="1"/>
</dbReference>
<dbReference type="OrthoDB" id="9783347at2"/>
<comment type="caution">
    <text evidence="2">The sequence shown here is derived from an EMBL/GenBank/DDBJ whole genome shotgun (WGS) entry which is preliminary data.</text>
</comment>
<dbReference type="Pfam" id="PF01613">
    <property type="entry name" value="Flavin_Reduct"/>
    <property type="match status" value="1"/>
</dbReference>
<dbReference type="InterPro" id="IPR012349">
    <property type="entry name" value="Split_barrel_FMN-bd"/>
</dbReference>
<dbReference type="EMBL" id="VAUP01000007">
    <property type="protein sequence ID" value="TLX44536.1"/>
    <property type="molecule type" value="Genomic_DNA"/>
</dbReference>
<organism evidence="2 3">
    <name type="scientific">Xanthobacter autotrophicus</name>
    <dbReference type="NCBI Taxonomy" id="280"/>
    <lineage>
        <taxon>Bacteria</taxon>
        <taxon>Pseudomonadati</taxon>
        <taxon>Pseudomonadota</taxon>
        <taxon>Alphaproteobacteria</taxon>
        <taxon>Hyphomicrobiales</taxon>
        <taxon>Xanthobacteraceae</taxon>
        <taxon>Xanthobacter</taxon>
    </lineage>
</organism>
<proteinExistence type="predicted"/>